<dbReference type="Proteomes" id="UP000198646">
    <property type="component" value="Unassembled WGS sequence"/>
</dbReference>
<keyword evidence="6" id="KW-0249">Electron transport</keyword>
<evidence type="ECO:0000313" key="11">
    <source>
        <dbReference type="Proteomes" id="UP000198646"/>
    </source>
</evidence>
<dbReference type="InterPro" id="IPR008168">
    <property type="entry name" value="Cyt_C_IC"/>
</dbReference>
<dbReference type="PANTHER" id="PTHR35008:SF4">
    <property type="entry name" value="BLL4482 PROTEIN"/>
    <property type="match status" value="1"/>
</dbReference>
<comment type="cofactor">
    <cofactor evidence="1">
        <name>heme c</name>
        <dbReference type="ChEBI" id="CHEBI:61717"/>
    </cofactor>
</comment>
<proteinExistence type="predicted"/>
<sequence>MKPYVILPLAGVIAAAIGFAVLAQSASDNSPVGELIFLGEPVTAADLEAGKQIYAESCASCHGADLEGQPDWKRRLDNGRMPAPPHDETGHTWHHSDRNLFIVTKGGVGAVVPGYESDMPAFEGILTDDEIADVLTYIKSTWPDRQREFQAEVSANDKGEL</sequence>
<evidence type="ECO:0000256" key="3">
    <source>
        <dbReference type="ARBA" id="ARBA00022617"/>
    </source>
</evidence>
<dbReference type="RefSeq" id="WP_093734495.1">
    <property type="nucleotide sequence ID" value="NZ_FNJD01000040.1"/>
</dbReference>
<dbReference type="InterPro" id="IPR036909">
    <property type="entry name" value="Cyt_c-like_dom_sf"/>
</dbReference>
<dbReference type="Gene3D" id="1.10.760.10">
    <property type="entry name" value="Cytochrome c-like domain"/>
    <property type="match status" value="1"/>
</dbReference>
<keyword evidence="7 8" id="KW-0408">Iron</keyword>
<evidence type="ECO:0000256" key="7">
    <source>
        <dbReference type="ARBA" id="ARBA00023004"/>
    </source>
</evidence>
<keyword evidence="4" id="KW-0679">Respiratory chain</keyword>
<evidence type="ECO:0000256" key="5">
    <source>
        <dbReference type="ARBA" id="ARBA00022723"/>
    </source>
</evidence>
<keyword evidence="11" id="KW-1185">Reference proteome</keyword>
<evidence type="ECO:0000256" key="4">
    <source>
        <dbReference type="ARBA" id="ARBA00022660"/>
    </source>
</evidence>
<evidence type="ECO:0000256" key="2">
    <source>
        <dbReference type="ARBA" id="ARBA00022448"/>
    </source>
</evidence>
<dbReference type="InterPro" id="IPR009056">
    <property type="entry name" value="Cyt_c-like_dom"/>
</dbReference>
<evidence type="ECO:0000256" key="8">
    <source>
        <dbReference type="PROSITE-ProRule" id="PRU00433"/>
    </source>
</evidence>
<dbReference type="PANTHER" id="PTHR35008">
    <property type="entry name" value="BLL4482 PROTEIN-RELATED"/>
    <property type="match status" value="1"/>
</dbReference>
<protein>
    <submittedName>
        <fullName evidence="10">Cytochrome c, mono-and diheme variants</fullName>
    </submittedName>
</protein>
<name>A0ABY0T022_9RHOB</name>
<dbReference type="EMBL" id="FNJD01000040">
    <property type="protein sequence ID" value="SDP77196.1"/>
    <property type="molecule type" value="Genomic_DNA"/>
</dbReference>
<keyword evidence="5 8" id="KW-0479">Metal-binding</keyword>
<reference evidence="10 11" key="1">
    <citation type="submission" date="2016-10" db="EMBL/GenBank/DDBJ databases">
        <authorList>
            <person name="Varghese N."/>
            <person name="Submissions S."/>
        </authorList>
    </citation>
    <scope>NUCLEOTIDE SEQUENCE [LARGE SCALE GENOMIC DNA]</scope>
    <source>
        <strain evidence="10 11">DSM 17584</strain>
    </source>
</reference>
<dbReference type="InterPro" id="IPR051459">
    <property type="entry name" value="Cytochrome_c-type_DH"/>
</dbReference>
<keyword evidence="3 8" id="KW-0349">Heme</keyword>
<evidence type="ECO:0000313" key="10">
    <source>
        <dbReference type="EMBL" id="SDP77196.1"/>
    </source>
</evidence>
<organism evidence="10 11">
    <name type="scientific">Sulfitobacter litoralis</name>
    <dbReference type="NCBI Taxonomy" id="335975"/>
    <lineage>
        <taxon>Bacteria</taxon>
        <taxon>Pseudomonadati</taxon>
        <taxon>Pseudomonadota</taxon>
        <taxon>Alphaproteobacteria</taxon>
        <taxon>Rhodobacterales</taxon>
        <taxon>Roseobacteraceae</taxon>
        <taxon>Sulfitobacter</taxon>
    </lineage>
</organism>
<keyword evidence="2" id="KW-0813">Transport</keyword>
<comment type="caution">
    <text evidence="10">The sequence shown here is derived from an EMBL/GenBank/DDBJ whole genome shotgun (WGS) entry which is preliminary data.</text>
</comment>
<feature type="domain" description="Cytochrome c" evidence="9">
    <location>
        <begin position="45"/>
        <end position="142"/>
    </location>
</feature>
<gene>
    <name evidence="10" type="ORF">SAMN04488512_14014</name>
</gene>
<dbReference type="Pfam" id="PF00034">
    <property type="entry name" value="Cytochrom_C"/>
    <property type="match status" value="1"/>
</dbReference>
<dbReference type="PRINTS" id="PR00605">
    <property type="entry name" value="CYTCHROMECIC"/>
</dbReference>
<evidence type="ECO:0000259" key="9">
    <source>
        <dbReference type="PROSITE" id="PS51007"/>
    </source>
</evidence>
<accession>A0ABY0T022</accession>
<evidence type="ECO:0000256" key="1">
    <source>
        <dbReference type="ARBA" id="ARBA00001926"/>
    </source>
</evidence>
<dbReference type="PROSITE" id="PS51007">
    <property type="entry name" value="CYTC"/>
    <property type="match status" value="1"/>
</dbReference>
<evidence type="ECO:0000256" key="6">
    <source>
        <dbReference type="ARBA" id="ARBA00022982"/>
    </source>
</evidence>
<dbReference type="SUPFAM" id="SSF46626">
    <property type="entry name" value="Cytochrome c"/>
    <property type="match status" value="1"/>
</dbReference>